<reference evidence="4" key="1">
    <citation type="journal article" date="2011" name="Genome Biol.">
        <title>Comparative genomics of the social amoebae Dictyostelium discoideum and Dictyostelium purpureum.</title>
        <authorList>
            <consortium name="US DOE Joint Genome Institute (JGI-PGF)"/>
            <person name="Sucgang R."/>
            <person name="Kuo A."/>
            <person name="Tian X."/>
            <person name="Salerno W."/>
            <person name="Parikh A."/>
            <person name="Feasley C.L."/>
            <person name="Dalin E."/>
            <person name="Tu H."/>
            <person name="Huang E."/>
            <person name="Barry K."/>
            <person name="Lindquist E."/>
            <person name="Shapiro H."/>
            <person name="Bruce D."/>
            <person name="Schmutz J."/>
            <person name="Salamov A."/>
            <person name="Fey P."/>
            <person name="Gaudet P."/>
            <person name="Anjard C."/>
            <person name="Babu M.M."/>
            <person name="Basu S."/>
            <person name="Bushmanova Y."/>
            <person name="van der Wel H."/>
            <person name="Katoh-Kurasawa M."/>
            <person name="Dinh C."/>
            <person name="Coutinho P.M."/>
            <person name="Saito T."/>
            <person name="Elias M."/>
            <person name="Schaap P."/>
            <person name="Kay R.R."/>
            <person name="Henrissat B."/>
            <person name="Eichinger L."/>
            <person name="Rivero F."/>
            <person name="Putnam N.H."/>
            <person name="West C.M."/>
            <person name="Loomis W.F."/>
            <person name="Chisholm R.L."/>
            <person name="Shaulsky G."/>
            <person name="Strassmann J.E."/>
            <person name="Queller D.C."/>
            <person name="Kuspa A."/>
            <person name="Grigoriev I.V."/>
        </authorList>
    </citation>
    <scope>NUCLEOTIDE SEQUENCE [LARGE SCALE GENOMIC DNA]</scope>
    <source>
        <strain evidence="4">QSDP1</strain>
    </source>
</reference>
<dbReference type="InterPro" id="IPR017900">
    <property type="entry name" value="4Fe4S_Fe_S_CS"/>
</dbReference>
<keyword evidence="1" id="KW-0732">Signal</keyword>
<dbReference type="PROSITE" id="PS00198">
    <property type="entry name" value="4FE4S_FER_1"/>
    <property type="match status" value="1"/>
</dbReference>
<dbReference type="AlphaFoldDB" id="F0ZIX4"/>
<evidence type="ECO:0000259" key="2">
    <source>
        <dbReference type="PROSITE" id="PS51379"/>
    </source>
</evidence>
<dbReference type="KEGG" id="dpp:DICPUDRAFT_91900"/>
<evidence type="ECO:0000256" key="1">
    <source>
        <dbReference type="SAM" id="SignalP"/>
    </source>
</evidence>
<dbReference type="Proteomes" id="UP000001064">
    <property type="component" value="Unassembled WGS sequence"/>
</dbReference>
<feature type="signal peptide" evidence="1">
    <location>
        <begin position="1"/>
        <end position="24"/>
    </location>
</feature>
<feature type="chain" id="PRO_5003265158" description="4Fe-4S ferredoxin-type domain-containing protein" evidence="1">
    <location>
        <begin position="25"/>
        <end position="168"/>
    </location>
</feature>
<evidence type="ECO:0000313" key="3">
    <source>
        <dbReference type="EMBL" id="EGC36117.1"/>
    </source>
</evidence>
<gene>
    <name evidence="3" type="ORF">DICPUDRAFT_91900</name>
</gene>
<dbReference type="PROSITE" id="PS51379">
    <property type="entry name" value="4FE4S_FER_2"/>
    <property type="match status" value="1"/>
</dbReference>
<dbReference type="OrthoDB" id="10576601at2759"/>
<evidence type="ECO:0000313" key="4">
    <source>
        <dbReference type="Proteomes" id="UP000001064"/>
    </source>
</evidence>
<feature type="domain" description="4Fe-4S ferredoxin-type" evidence="2">
    <location>
        <begin position="116"/>
        <end position="147"/>
    </location>
</feature>
<sequence length="168" mass="18543">MKLFKYNCLILIICSLFIIGFVSSNENANDSATESKLNCSTVFCPLIPSQCPKGQALFTEKCCPRCVNCSDYKCPKEIKCETDFHLTKDPKNCCESCVKCNPIGCPRIAIICKKGEHPGVPVNKCCAECVKCTQECPLINCITGSELYYPTNSCCPKCRPIETSKPSQ</sequence>
<organism evidence="3 4">
    <name type="scientific">Dictyostelium purpureum</name>
    <name type="common">Slime mold</name>
    <dbReference type="NCBI Taxonomy" id="5786"/>
    <lineage>
        <taxon>Eukaryota</taxon>
        <taxon>Amoebozoa</taxon>
        <taxon>Evosea</taxon>
        <taxon>Eumycetozoa</taxon>
        <taxon>Dictyostelia</taxon>
        <taxon>Dictyosteliales</taxon>
        <taxon>Dictyosteliaceae</taxon>
        <taxon>Dictyostelium</taxon>
    </lineage>
</organism>
<dbReference type="PANTHER" id="PTHR36914">
    <property type="entry name" value="TRANSMEMBRANE PROTEIN-RELATED"/>
    <property type="match status" value="1"/>
</dbReference>
<proteinExistence type="predicted"/>
<protein>
    <recommendedName>
        <fullName evidence="2">4Fe-4S ferredoxin-type domain-containing protein</fullName>
    </recommendedName>
</protein>
<dbReference type="PANTHER" id="PTHR36914:SF2">
    <property type="entry name" value="TRANSMEMBRANE PROTEIN"/>
    <property type="match status" value="1"/>
</dbReference>
<dbReference type="RefSeq" id="XP_003287374.1">
    <property type="nucleotide sequence ID" value="XM_003287326.1"/>
</dbReference>
<dbReference type="InParanoid" id="F0ZIX4"/>
<dbReference type="EMBL" id="GL871037">
    <property type="protein sequence ID" value="EGC36117.1"/>
    <property type="molecule type" value="Genomic_DNA"/>
</dbReference>
<accession>F0ZIX4</accession>
<dbReference type="GeneID" id="10501232"/>
<keyword evidence="4" id="KW-1185">Reference proteome</keyword>
<dbReference type="InterPro" id="IPR017896">
    <property type="entry name" value="4Fe4S_Fe-S-bd"/>
</dbReference>
<name>F0ZIX4_DICPU</name>
<dbReference type="VEuPathDB" id="AmoebaDB:DICPUDRAFT_91900"/>
<dbReference type="OMA" id="ICDRVRC"/>